<protein>
    <submittedName>
        <fullName evidence="2">Aspartyl-phosphate phosphatase Spo0E family protein</fullName>
    </submittedName>
</protein>
<dbReference type="GO" id="GO:0043937">
    <property type="term" value="P:regulation of sporulation"/>
    <property type="evidence" value="ECO:0007669"/>
    <property type="project" value="InterPro"/>
</dbReference>
<accession>A0AA95L1H1</accession>
<organism evidence="2 4">
    <name type="scientific">Paenibacillus woosongensis</name>
    <dbReference type="NCBI Taxonomy" id="307580"/>
    <lineage>
        <taxon>Bacteria</taxon>
        <taxon>Bacillati</taxon>
        <taxon>Bacillota</taxon>
        <taxon>Bacilli</taxon>
        <taxon>Bacillales</taxon>
        <taxon>Paenibacillaceae</taxon>
        <taxon>Paenibacillus</taxon>
    </lineage>
</organism>
<dbReference type="InterPro" id="IPR036638">
    <property type="entry name" value="HLH_DNA-bd_sf"/>
</dbReference>
<evidence type="ECO:0000313" key="2">
    <source>
        <dbReference type="EMBL" id="WHX47862.1"/>
    </source>
</evidence>
<dbReference type="InterPro" id="IPR037208">
    <property type="entry name" value="Spo0E-like_sf"/>
</dbReference>
<dbReference type="Gene3D" id="4.10.280.10">
    <property type="entry name" value="Helix-loop-helix DNA-binding domain"/>
    <property type="match status" value="1"/>
</dbReference>
<name>A0AA95L1H1_9BACL</name>
<evidence type="ECO:0000313" key="3">
    <source>
        <dbReference type="Proteomes" id="UP000681290"/>
    </source>
</evidence>
<evidence type="ECO:0000313" key="4">
    <source>
        <dbReference type="Proteomes" id="UP001177943"/>
    </source>
</evidence>
<reference evidence="1 3" key="1">
    <citation type="submission" date="2021-03" db="EMBL/GenBank/DDBJ databases">
        <title>Antimicrobial resistance genes in bacteria isolated from Japanese honey, and their potential for conferring macrolide and lincosamide resistance in the American foulbrood pathogen Paenibacillus larvae.</title>
        <authorList>
            <person name="Okamoto M."/>
            <person name="Kumagai M."/>
            <person name="Kanamori H."/>
            <person name="Takamatsu D."/>
        </authorList>
    </citation>
    <scope>NUCLEOTIDE SEQUENCE [LARGE SCALE GENOMIC DNA]</scope>
    <source>
        <strain evidence="1 3">J15TS10</strain>
    </source>
</reference>
<gene>
    <name evidence="1" type="ORF">J15TS10_13850</name>
    <name evidence="2" type="ORF">QNH46_17190</name>
</gene>
<dbReference type="Proteomes" id="UP000681290">
    <property type="component" value="Unassembled WGS sequence"/>
</dbReference>
<dbReference type="KEGG" id="pwn:QNH46_17190"/>
<dbReference type="AlphaFoldDB" id="A0AA95L1H1"/>
<dbReference type="RefSeq" id="WP_230873731.1">
    <property type="nucleotide sequence ID" value="NZ_BOSM01000002.1"/>
</dbReference>
<dbReference type="EMBL" id="CP126084">
    <property type="protein sequence ID" value="WHX47862.1"/>
    <property type="molecule type" value="Genomic_DNA"/>
</dbReference>
<keyword evidence="3" id="KW-1185">Reference proteome</keyword>
<dbReference type="InterPro" id="IPR018540">
    <property type="entry name" value="Spo0E-like"/>
</dbReference>
<dbReference type="GO" id="GO:0046983">
    <property type="term" value="F:protein dimerization activity"/>
    <property type="evidence" value="ECO:0007669"/>
    <property type="project" value="InterPro"/>
</dbReference>
<dbReference type="EMBL" id="BOSM01000002">
    <property type="protein sequence ID" value="GIP57571.1"/>
    <property type="molecule type" value="Genomic_DNA"/>
</dbReference>
<dbReference type="Pfam" id="PF09388">
    <property type="entry name" value="SpoOE-like"/>
    <property type="match status" value="1"/>
</dbReference>
<evidence type="ECO:0000313" key="1">
    <source>
        <dbReference type="EMBL" id="GIP57571.1"/>
    </source>
</evidence>
<sequence length="63" mass="7856">MQKLKSNYIKHRIEEERRQLGQLAEQYGLRDTRVLRQSMELDRLINRYNEVMYDYLRRKEPIA</sequence>
<reference evidence="2" key="2">
    <citation type="submission" date="2023-05" db="EMBL/GenBank/DDBJ databases">
        <title>Comparative genomics of Bacillaceae isolates and their secondary metabolite potential.</title>
        <authorList>
            <person name="Song L."/>
            <person name="Nielsen L.J."/>
            <person name="Mohite O."/>
            <person name="Xu X."/>
            <person name="Weber T."/>
            <person name="Kovacs A.T."/>
        </authorList>
    </citation>
    <scope>NUCLEOTIDE SEQUENCE</scope>
    <source>
        <strain evidence="2">B2_4</strain>
    </source>
</reference>
<dbReference type="Proteomes" id="UP001177943">
    <property type="component" value="Chromosome"/>
</dbReference>
<proteinExistence type="predicted"/>
<dbReference type="SUPFAM" id="SSF140500">
    <property type="entry name" value="BAS1536-like"/>
    <property type="match status" value="1"/>
</dbReference>